<comment type="caution">
    <text evidence="1">The sequence shown here is derived from an EMBL/GenBank/DDBJ whole genome shotgun (WGS) entry which is preliminary data.</text>
</comment>
<keyword evidence="2" id="KW-1185">Reference proteome</keyword>
<organism evidence="1 2">
    <name type="scientific">Streptomyces antibioticus</name>
    <dbReference type="NCBI Taxonomy" id="1890"/>
    <lineage>
        <taxon>Bacteria</taxon>
        <taxon>Bacillati</taxon>
        <taxon>Actinomycetota</taxon>
        <taxon>Actinomycetes</taxon>
        <taxon>Kitasatosporales</taxon>
        <taxon>Streptomycetaceae</taxon>
        <taxon>Streptomyces</taxon>
    </lineage>
</organism>
<dbReference type="InterPro" id="IPR009003">
    <property type="entry name" value="Peptidase_S1_PA"/>
</dbReference>
<dbReference type="Proteomes" id="UP000190306">
    <property type="component" value="Chromosome"/>
</dbReference>
<dbReference type="EMBL" id="LHQL01000014">
    <property type="protein sequence ID" value="OOQ48029.1"/>
    <property type="molecule type" value="Genomic_DNA"/>
</dbReference>
<dbReference type="SUPFAM" id="SSF50494">
    <property type="entry name" value="Trypsin-like serine proteases"/>
    <property type="match status" value="1"/>
</dbReference>
<sequence>MYAYAAGVDLRGRAMHEITRKEQDQLLKIMRRHKKRLMQYPNVRSVDVGFKFKRKRPSDRLAIRVHVERKLPKSRLDKSDLLPDEIDGIPLDVIQSNPELLADFRNSRQDPVVGGINVGNVKLTGPGTLGSIVFERGTLRPLALTAWHVIVADPAVSMDPVIQPDPKPPDTPLPNAFLGRLLRWDEPLDAAVCSIGQQDGTQARKISTSLVGLPRPAAGSKAPLTGLKVIKSGLRTAVTRGIIDGTDGVEFSVIEDSDAPPSDGVLGGPGDSGSLWLDRQTHAAVGVLFKGEANPEFRIWAHSVPRICDKLNIFVLDTAAIGTAWIGGHCRVLASTRPLAPCALKVVYPSGRKSSASGLGPAQANAQGIVEWRWRIGTSTQRRPGVKLNAQLTLDGVQHLLTAELEGATDLTH</sequence>
<reference evidence="1 2" key="1">
    <citation type="submission" date="2015-07" db="EMBL/GenBank/DDBJ databases">
        <title>Draft Genome Sequence of Streptomyces antibioticus, IMRU 3720 reveals insights in the evolution of actinomycin biosynthetic gene clusters in Streptomyces.</title>
        <authorList>
            <person name="Crnovcic I."/>
            <person name="Ruckert C."/>
            <person name="Kalinowksi J."/>
            <person name="Keller U."/>
        </authorList>
    </citation>
    <scope>NUCLEOTIDE SEQUENCE [LARGE SCALE GENOMIC DNA]</scope>
    <source>
        <strain evidence="1 2">DSM 41481</strain>
    </source>
</reference>
<evidence type="ECO:0000313" key="1">
    <source>
        <dbReference type="EMBL" id="OOQ48029.1"/>
    </source>
</evidence>
<proteinExistence type="predicted"/>
<name>A0ABX3LBC9_STRAT</name>
<accession>A0ABX3LBC9</accession>
<evidence type="ECO:0000313" key="2">
    <source>
        <dbReference type="Proteomes" id="UP000190306"/>
    </source>
</evidence>
<gene>
    <name evidence="1" type="ORF">AFM16_36085</name>
</gene>
<protein>
    <submittedName>
        <fullName evidence="1">Uncharacterized protein</fullName>
    </submittedName>
</protein>